<feature type="region of interest" description="Disordered" evidence="1">
    <location>
        <begin position="371"/>
        <end position="433"/>
    </location>
</feature>
<proteinExistence type="predicted"/>
<accession>A0A5N6KW41</accession>
<feature type="region of interest" description="Disordered" evidence="1">
    <location>
        <begin position="253"/>
        <end position="293"/>
    </location>
</feature>
<dbReference type="OrthoDB" id="2351940at2759"/>
<feature type="compositionally biased region" description="Polar residues" evidence="1">
    <location>
        <begin position="401"/>
        <end position="418"/>
    </location>
</feature>
<name>A0A5N6KW41_9ROSI</name>
<sequence>MASGDDTPARRMRNILRQVQTEDQDSPENSWRPPHVAGNLAPYLGFNDAVQPPTVSRPGATRHPRRPARGSRASQGSLRPPRSYVEEERNAYNSQRTRSREELINLIELRETGERLAQVNEDMRSILERPIPSPTLVRQRSEEDAAAAGGRRKRRRLDGDVTSRTYYPITYGNQGQVVAGKLKMQLVSTDGGIVDSSDLLWDRSAPQDKYAAANVLRDDQSVYCTLSSHCNMVFQHQGQTPFTLEKLVIKAPSHVRTHPRTTVQQRDDSSDDGNDSDSSAASSSSSEASVPLQEESLHPLVMGMIDSDSEDEAFPPIRLEADADNYNALNNTGNIAHHAQHSGPLHDANNQATLAQIMRHSQIWLQRLHGTDNSDGTGIPHTANAAIDTEESWDERRDRAGQSTSHPRAASNSLSTHPSPHVRPPHMGNSADLLTPDARFSMHHPTAADYQHRPRKRKVAKWFTRSEPRVHDRPGRKDDRLRPRSLEMVDEQGPRPRHGIGSVLKSETTEQGRQIDYVHVRTTRTVQKKNTITISFDPPISTRFVLLKLWNTNGGGGEADGKRNIDIQSVQAVGWAGPRWFPSTVMR</sequence>
<gene>
    <name evidence="2" type="ORF">FH972_023549</name>
</gene>
<comment type="caution">
    <text evidence="2">The sequence shown here is derived from an EMBL/GenBank/DDBJ whole genome shotgun (WGS) entry which is preliminary data.</text>
</comment>
<dbReference type="AlphaFoldDB" id="A0A5N6KW41"/>
<feature type="region of interest" description="Disordered" evidence="1">
    <location>
        <begin position="130"/>
        <end position="157"/>
    </location>
</feature>
<dbReference type="Proteomes" id="UP000327013">
    <property type="component" value="Unassembled WGS sequence"/>
</dbReference>
<dbReference type="EMBL" id="VIBQ01000014">
    <property type="protein sequence ID" value="KAB8349523.1"/>
    <property type="molecule type" value="Genomic_DNA"/>
</dbReference>
<reference evidence="2 3" key="1">
    <citation type="submission" date="2019-06" db="EMBL/GenBank/DDBJ databases">
        <title>A chromosomal-level reference genome of Carpinus fangiana (Coryloideae, Betulaceae).</title>
        <authorList>
            <person name="Yang X."/>
            <person name="Wang Z."/>
            <person name="Zhang L."/>
            <person name="Hao G."/>
            <person name="Liu J."/>
            <person name="Yang Y."/>
        </authorList>
    </citation>
    <scope>NUCLEOTIDE SEQUENCE [LARGE SCALE GENOMIC DNA]</scope>
    <source>
        <strain evidence="2">Cfa_2016G</strain>
        <tissue evidence="2">Leaf</tissue>
    </source>
</reference>
<feature type="compositionally biased region" description="Basic residues" evidence="1">
    <location>
        <begin position="60"/>
        <end position="69"/>
    </location>
</feature>
<keyword evidence="3" id="KW-1185">Reference proteome</keyword>
<evidence type="ECO:0000256" key="1">
    <source>
        <dbReference type="SAM" id="MobiDB-lite"/>
    </source>
</evidence>
<evidence type="ECO:0000313" key="2">
    <source>
        <dbReference type="EMBL" id="KAB8349523.1"/>
    </source>
</evidence>
<feature type="compositionally biased region" description="Low complexity" evidence="1">
    <location>
        <begin position="276"/>
        <end position="289"/>
    </location>
</feature>
<feature type="region of interest" description="Disordered" evidence="1">
    <location>
        <begin position="1"/>
        <end position="94"/>
    </location>
</feature>
<organism evidence="2 3">
    <name type="scientific">Carpinus fangiana</name>
    <dbReference type="NCBI Taxonomy" id="176857"/>
    <lineage>
        <taxon>Eukaryota</taxon>
        <taxon>Viridiplantae</taxon>
        <taxon>Streptophyta</taxon>
        <taxon>Embryophyta</taxon>
        <taxon>Tracheophyta</taxon>
        <taxon>Spermatophyta</taxon>
        <taxon>Magnoliopsida</taxon>
        <taxon>eudicotyledons</taxon>
        <taxon>Gunneridae</taxon>
        <taxon>Pentapetalae</taxon>
        <taxon>rosids</taxon>
        <taxon>fabids</taxon>
        <taxon>Fagales</taxon>
        <taxon>Betulaceae</taxon>
        <taxon>Carpinus</taxon>
    </lineage>
</organism>
<protein>
    <submittedName>
        <fullName evidence="2">Uncharacterized protein</fullName>
    </submittedName>
</protein>
<evidence type="ECO:0000313" key="3">
    <source>
        <dbReference type="Proteomes" id="UP000327013"/>
    </source>
</evidence>